<sequence length="557" mass="54719">MSSEHDDHEVRPRGEDHESGRDDDVLVGGALGGHPRNGAPHRRRTTVALVAAAVLAAAGGGAYWAVTAGGGGKSPTAHAGPVTTLPGTADGGPGTVADTGIGSVYRLTGTLPKDIPGPSPLYRPDGGAGRAAVGRLAALLGVAGPVVADHGSWRAGAADGTGPALLAGPDAPGTWSYARNGQGVAGATTVVPPALPQVPPTAAAPSAGPNAADSNSTDSATVAPPAASAPGSAPAAGSGSGTGADAGTPPVSAQRAEAVAAPVLAELGLSGARVDATRTAGSIRTVTADPVVGGLPTHGWETGLDIDPNGRIVGGHGRLSALAKGNSYPVISADQAFRSLSARMMQPQYRKSCQEPMPDDKGQAQPARPGGNAAGSAASSTVPGQDRTLPTSLPCVAPHLPPTDITGAEFGLAPQFVPGGQALVPAWLFEARPEGSATTSVIARQAVTQDDLQGGQGGQGGGNAPGGPSPASPEKISGYQANGNTLTLTFWGGVCDTYAASASEQAGAVTVRVTGTAKNPGAFCPAMVKAQTTSVTLRSPLGTRTVVDATTDLPVRH</sequence>
<keyword evidence="2" id="KW-0812">Transmembrane</keyword>
<keyword evidence="2" id="KW-0472">Membrane</keyword>
<evidence type="ECO:0000313" key="4">
    <source>
        <dbReference type="Proteomes" id="UP000184111"/>
    </source>
</evidence>
<feature type="compositionally biased region" description="Gly residues" evidence="1">
    <location>
        <begin position="454"/>
        <end position="465"/>
    </location>
</feature>
<proteinExistence type="predicted"/>
<accession>A0A1M7E555</accession>
<feature type="region of interest" description="Disordered" evidence="1">
    <location>
        <begin position="188"/>
        <end position="254"/>
    </location>
</feature>
<dbReference type="Proteomes" id="UP000184111">
    <property type="component" value="Unassembled WGS sequence"/>
</dbReference>
<keyword evidence="2" id="KW-1133">Transmembrane helix</keyword>
<evidence type="ECO:0000313" key="3">
    <source>
        <dbReference type="EMBL" id="SHL86738.1"/>
    </source>
</evidence>
<feature type="region of interest" description="Disordered" evidence="1">
    <location>
        <begin position="451"/>
        <end position="477"/>
    </location>
</feature>
<feature type="compositionally biased region" description="Low complexity" evidence="1">
    <location>
        <begin position="370"/>
        <end position="380"/>
    </location>
</feature>
<evidence type="ECO:0008006" key="5">
    <source>
        <dbReference type="Google" id="ProtNLM"/>
    </source>
</evidence>
<dbReference type="RefSeq" id="WP_073497427.1">
    <property type="nucleotide sequence ID" value="NZ_FRBI01000006.1"/>
</dbReference>
<feature type="region of interest" description="Disordered" evidence="1">
    <location>
        <begin position="349"/>
        <end position="396"/>
    </location>
</feature>
<protein>
    <recommendedName>
        <fullName evidence="5">Large membrane protein</fullName>
    </recommendedName>
</protein>
<organism evidence="3 4">
    <name type="scientific">Actinacidiphila paucisporea</name>
    <dbReference type="NCBI Taxonomy" id="310782"/>
    <lineage>
        <taxon>Bacteria</taxon>
        <taxon>Bacillati</taxon>
        <taxon>Actinomycetota</taxon>
        <taxon>Actinomycetes</taxon>
        <taxon>Kitasatosporales</taxon>
        <taxon>Streptomycetaceae</taxon>
        <taxon>Actinacidiphila</taxon>
    </lineage>
</organism>
<gene>
    <name evidence="3" type="ORF">SAMN05216499_106291</name>
</gene>
<dbReference type="EMBL" id="FRBI01000006">
    <property type="protein sequence ID" value="SHL86738.1"/>
    <property type="molecule type" value="Genomic_DNA"/>
</dbReference>
<dbReference type="STRING" id="310782.SAMN05216499_106291"/>
<reference evidence="3 4" key="1">
    <citation type="submission" date="2016-11" db="EMBL/GenBank/DDBJ databases">
        <authorList>
            <person name="Jaros S."/>
            <person name="Januszkiewicz K."/>
            <person name="Wedrychowicz H."/>
        </authorList>
    </citation>
    <scope>NUCLEOTIDE SEQUENCE [LARGE SCALE GENOMIC DNA]</scope>
    <source>
        <strain evidence="3 4">CGMCC 4.2025</strain>
    </source>
</reference>
<name>A0A1M7E555_9ACTN</name>
<evidence type="ECO:0000256" key="1">
    <source>
        <dbReference type="SAM" id="MobiDB-lite"/>
    </source>
</evidence>
<feature type="region of interest" description="Disordered" evidence="1">
    <location>
        <begin position="1"/>
        <end position="42"/>
    </location>
</feature>
<feature type="transmembrane region" description="Helical" evidence="2">
    <location>
        <begin position="46"/>
        <end position="66"/>
    </location>
</feature>
<feature type="compositionally biased region" description="Low complexity" evidence="1">
    <location>
        <begin position="200"/>
        <end position="237"/>
    </location>
</feature>
<dbReference type="OrthoDB" id="3830613at2"/>
<keyword evidence="4" id="KW-1185">Reference proteome</keyword>
<feature type="compositionally biased region" description="Basic and acidic residues" evidence="1">
    <location>
        <begin position="1"/>
        <end position="24"/>
    </location>
</feature>
<feature type="compositionally biased region" description="Low complexity" evidence="1">
    <location>
        <begin position="245"/>
        <end position="254"/>
    </location>
</feature>
<evidence type="ECO:0000256" key="2">
    <source>
        <dbReference type="SAM" id="Phobius"/>
    </source>
</evidence>
<dbReference type="AlphaFoldDB" id="A0A1M7E555"/>